<dbReference type="InterPro" id="IPR025736">
    <property type="entry name" value="PucR_C-HTH_dom"/>
</dbReference>
<dbReference type="InterPro" id="IPR012914">
    <property type="entry name" value="PucR_dom"/>
</dbReference>
<evidence type="ECO:0000259" key="4">
    <source>
        <dbReference type="Pfam" id="PF17853"/>
    </source>
</evidence>
<keyword evidence="6" id="KW-1185">Reference proteome</keyword>
<dbReference type="InterPro" id="IPR051448">
    <property type="entry name" value="CdaR-like_regulators"/>
</dbReference>
<dbReference type="Pfam" id="PF07905">
    <property type="entry name" value="PucR"/>
    <property type="match status" value="1"/>
</dbReference>
<evidence type="ECO:0000259" key="2">
    <source>
        <dbReference type="Pfam" id="PF07905"/>
    </source>
</evidence>
<proteinExistence type="inferred from homology"/>
<feature type="domain" description="PucR C-terminal helix-turn-helix" evidence="3">
    <location>
        <begin position="432"/>
        <end position="490"/>
    </location>
</feature>
<dbReference type="PANTHER" id="PTHR33744">
    <property type="entry name" value="CARBOHYDRATE DIACID REGULATOR"/>
    <property type="match status" value="1"/>
</dbReference>
<dbReference type="InterPro" id="IPR041522">
    <property type="entry name" value="CdaR_GGDEF"/>
</dbReference>
<sequence>MTITVRELIENPHLKSTIIAGSDGLERKISWAHSCELNDPSPWLTGEELIMTNGLALPHSENEQVLYIKRLINAGANGLAIGKELHAPEITKGLLVIADENAFPVLLTDYEVPWIAFSKTVASANSNQNHAQVIQTLRIYDVLRKSINHTSPEKIIDMLNKIIDSKIYVLDANNNRQLFHPEKKILTNVLNDIQPTDTNFSTNQINQNKSISIQLPIPSTRPTILRAVSNSITPPDSIVLRHITTILGLIVERETSFLERQTGLGAEIFREIIEGQVTDDIASILLKEHGLGRESLCIIACSPKEKPYEHERLHYWLNDFKIPHLITSRENGLLILLPKNLDTISNLRAEVQDSMYIGISDSIIRLSRIPDAYQEALWALNSAETKNINMVYYGDSFPVSPFLPRNRLKAEELVKQVLGNLLKYDDNHNAELTKTLYIYLNENRSWKNTAEKLHIHKQTLVYRINRIEEITGYRLDDISNISELWLTLEAAKMLDIIPNYACKI</sequence>
<feature type="domain" description="CdaR GGDEF-like" evidence="4">
    <location>
        <begin position="297"/>
        <end position="381"/>
    </location>
</feature>
<evidence type="ECO:0000259" key="3">
    <source>
        <dbReference type="Pfam" id="PF13556"/>
    </source>
</evidence>
<dbReference type="InterPro" id="IPR042070">
    <property type="entry name" value="PucR_C-HTH_sf"/>
</dbReference>
<protein>
    <submittedName>
        <fullName evidence="5">PucR family transcriptional regulator ligand-binding domain-containing protein</fullName>
    </submittedName>
</protein>
<dbReference type="Pfam" id="PF13556">
    <property type="entry name" value="HTH_30"/>
    <property type="match status" value="1"/>
</dbReference>
<evidence type="ECO:0000313" key="5">
    <source>
        <dbReference type="EMBL" id="MED3562850.1"/>
    </source>
</evidence>
<evidence type="ECO:0000313" key="6">
    <source>
        <dbReference type="Proteomes" id="UP001330749"/>
    </source>
</evidence>
<accession>A0ABU6NDQ8</accession>
<name>A0ABU6NDQ8_9BACI</name>
<dbReference type="PANTHER" id="PTHR33744:SF1">
    <property type="entry name" value="DNA-BINDING TRANSCRIPTIONAL ACTIVATOR ADER"/>
    <property type="match status" value="1"/>
</dbReference>
<dbReference type="Gene3D" id="1.10.10.2840">
    <property type="entry name" value="PucR C-terminal helix-turn-helix domain"/>
    <property type="match status" value="1"/>
</dbReference>
<dbReference type="RefSeq" id="WP_327967807.1">
    <property type="nucleotide sequence ID" value="NZ_JARMQG010000118.1"/>
</dbReference>
<dbReference type="EMBL" id="JARMQG010000118">
    <property type="protein sequence ID" value="MED3562850.1"/>
    <property type="molecule type" value="Genomic_DNA"/>
</dbReference>
<dbReference type="Pfam" id="PF17853">
    <property type="entry name" value="GGDEF_2"/>
    <property type="match status" value="1"/>
</dbReference>
<organism evidence="5 6">
    <name type="scientific">Bacillus xiapuensis</name>
    <dbReference type="NCBI Taxonomy" id="2014075"/>
    <lineage>
        <taxon>Bacteria</taxon>
        <taxon>Bacillati</taxon>
        <taxon>Bacillota</taxon>
        <taxon>Bacilli</taxon>
        <taxon>Bacillales</taxon>
        <taxon>Bacillaceae</taxon>
        <taxon>Bacillus</taxon>
    </lineage>
</organism>
<comment type="similarity">
    <text evidence="1">Belongs to the CdaR family.</text>
</comment>
<dbReference type="Proteomes" id="UP001330749">
    <property type="component" value="Unassembled WGS sequence"/>
</dbReference>
<gene>
    <name evidence="5" type="ORF">P4447_10340</name>
</gene>
<feature type="domain" description="Purine catabolism PurC-like" evidence="2">
    <location>
        <begin position="7"/>
        <end position="123"/>
    </location>
</feature>
<reference evidence="5 6" key="1">
    <citation type="submission" date="2023-03" db="EMBL/GenBank/DDBJ databases">
        <title>Bacillus Genome Sequencing.</title>
        <authorList>
            <person name="Dunlap C."/>
        </authorList>
    </citation>
    <scope>NUCLEOTIDE SEQUENCE [LARGE SCALE GENOMIC DNA]</scope>
    <source>
        <strain evidence="5 6">B-14544</strain>
    </source>
</reference>
<evidence type="ECO:0000256" key="1">
    <source>
        <dbReference type="ARBA" id="ARBA00006754"/>
    </source>
</evidence>
<comment type="caution">
    <text evidence="5">The sequence shown here is derived from an EMBL/GenBank/DDBJ whole genome shotgun (WGS) entry which is preliminary data.</text>
</comment>